<evidence type="ECO:0000313" key="1">
    <source>
        <dbReference type="EMBL" id="KAF6471644.1"/>
    </source>
</evidence>
<keyword evidence="2" id="KW-1185">Reference proteome</keyword>
<protein>
    <submittedName>
        <fullName evidence="1">Uncharacterized protein</fullName>
    </submittedName>
</protein>
<comment type="caution">
    <text evidence="1">The sequence shown here is derived from an EMBL/GenBank/DDBJ whole genome shotgun (WGS) entry which is preliminary data.</text>
</comment>
<proteinExistence type="predicted"/>
<gene>
    <name evidence="1" type="ORF">HJG59_011016</name>
</gene>
<organism evidence="1 2">
    <name type="scientific">Molossus molossus</name>
    <name type="common">Pallas' mastiff bat</name>
    <name type="synonym">Vespertilio molossus</name>
    <dbReference type="NCBI Taxonomy" id="27622"/>
    <lineage>
        <taxon>Eukaryota</taxon>
        <taxon>Metazoa</taxon>
        <taxon>Chordata</taxon>
        <taxon>Craniata</taxon>
        <taxon>Vertebrata</taxon>
        <taxon>Euteleostomi</taxon>
        <taxon>Mammalia</taxon>
        <taxon>Eutheria</taxon>
        <taxon>Laurasiatheria</taxon>
        <taxon>Chiroptera</taxon>
        <taxon>Yangochiroptera</taxon>
        <taxon>Molossidae</taxon>
        <taxon>Molossus</taxon>
    </lineage>
</organism>
<dbReference type="EMBL" id="JACASF010000006">
    <property type="protein sequence ID" value="KAF6471644.1"/>
    <property type="molecule type" value="Genomic_DNA"/>
</dbReference>
<evidence type="ECO:0000313" key="2">
    <source>
        <dbReference type="Proteomes" id="UP000550707"/>
    </source>
</evidence>
<dbReference type="InParanoid" id="A0A7J8HH21"/>
<sequence>MVKLLKTAWVGLKVEWGGASENLQCGANSVRQVARFSDMLPICRPREGLTKGASDSASTSVQEKVASPALVPRPNSSVLLCMSLADSLLYSPQADSLLSLGGASLSQSKHGPCTRHFLRLWQPHPPSASVPPGFSSQKLWGLLFLALEP</sequence>
<reference evidence="1 2" key="1">
    <citation type="journal article" date="2020" name="Nature">
        <title>Six reference-quality genomes reveal evolution of bat adaptations.</title>
        <authorList>
            <person name="Jebb D."/>
            <person name="Huang Z."/>
            <person name="Pippel M."/>
            <person name="Hughes G.M."/>
            <person name="Lavrichenko K."/>
            <person name="Devanna P."/>
            <person name="Winkler S."/>
            <person name="Jermiin L.S."/>
            <person name="Skirmuntt E.C."/>
            <person name="Katzourakis A."/>
            <person name="Burkitt-Gray L."/>
            <person name="Ray D.A."/>
            <person name="Sullivan K.A.M."/>
            <person name="Roscito J.G."/>
            <person name="Kirilenko B.M."/>
            <person name="Davalos L.M."/>
            <person name="Corthals A.P."/>
            <person name="Power M.L."/>
            <person name="Jones G."/>
            <person name="Ransome R.D."/>
            <person name="Dechmann D.K.N."/>
            <person name="Locatelli A.G."/>
            <person name="Puechmaille S.J."/>
            <person name="Fedrigo O."/>
            <person name="Jarvis E.D."/>
            <person name="Hiller M."/>
            <person name="Vernes S.C."/>
            <person name="Myers E.W."/>
            <person name="Teeling E.C."/>
        </authorList>
    </citation>
    <scope>NUCLEOTIDE SEQUENCE [LARGE SCALE GENOMIC DNA]</scope>
    <source>
        <strain evidence="1">MMolMol1</strain>
        <tissue evidence="1">Muscle</tissue>
    </source>
</reference>
<name>A0A7J8HH21_MOLMO</name>
<accession>A0A7J8HH21</accession>
<dbReference type="Proteomes" id="UP000550707">
    <property type="component" value="Unassembled WGS sequence"/>
</dbReference>
<dbReference type="AlphaFoldDB" id="A0A7J8HH21"/>